<comment type="caution">
    <text evidence="3">The sequence shown here is derived from an EMBL/GenBank/DDBJ whole genome shotgun (WGS) entry which is preliminary data.</text>
</comment>
<sequence length="167" mass="18542">MKLSSIILFSAVGASNAFSVSNKNSPQKVVQKLTGGVVGLATALTISTNAASASLPMEYQPASFSSITLSKEIGDPFALPSYSESIKNKNIEIDLESVNKKIQDDAAARRDDKNVNAEANQRSIDIRKEEEEEEKRMARMREYAKREREEAIQREKAEIAANRWNTF</sequence>
<accession>A0AAD3CT79</accession>
<evidence type="ECO:0000313" key="3">
    <source>
        <dbReference type="EMBL" id="GFH50781.1"/>
    </source>
</evidence>
<evidence type="ECO:0000313" key="4">
    <source>
        <dbReference type="Proteomes" id="UP001054902"/>
    </source>
</evidence>
<feature type="coiled-coil region" evidence="1">
    <location>
        <begin position="114"/>
        <end position="150"/>
    </location>
</feature>
<protein>
    <recommendedName>
        <fullName evidence="5">PS II complex 12 kDa extrinsic protein</fullName>
    </recommendedName>
</protein>
<keyword evidence="2" id="KW-0732">Signal</keyword>
<keyword evidence="4" id="KW-1185">Reference proteome</keyword>
<keyword evidence="1" id="KW-0175">Coiled coil</keyword>
<reference evidence="3 4" key="1">
    <citation type="journal article" date="2021" name="Sci. Rep.">
        <title>The genome of the diatom Chaetoceros tenuissimus carries an ancient integrated fragment of an extant virus.</title>
        <authorList>
            <person name="Hongo Y."/>
            <person name="Kimura K."/>
            <person name="Takaki Y."/>
            <person name="Yoshida Y."/>
            <person name="Baba S."/>
            <person name="Kobayashi G."/>
            <person name="Nagasaki K."/>
            <person name="Hano T."/>
            <person name="Tomaru Y."/>
        </authorList>
    </citation>
    <scope>NUCLEOTIDE SEQUENCE [LARGE SCALE GENOMIC DNA]</scope>
    <source>
        <strain evidence="3 4">NIES-3715</strain>
    </source>
</reference>
<feature type="signal peptide" evidence="2">
    <location>
        <begin position="1"/>
        <end position="17"/>
    </location>
</feature>
<evidence type="ECO:0008006" key="5">
    <source>
        <dbReference type="Google" id="ProtNLM"/>
    </source>
</evidence>
<proteinExistence type="predicted"/>
<dbReference type="EMBL" id="BLLK01000040">
    <property type="protein sequence ID" value="GFH50781.1"/>
    <property type="molecule type" value="Genomic_DNA"/>
</dbReference>
<feature type="chain" id="PRO_5042098310" description="PS II complex 12 kDa extrinsic protein" evidence="2">
    <location>
        <begin position="18"/>
        <end position="167"/>
    </location>
</feature>
<dbReference type="Proteomes" id="UP001054902">
    <property type="component" value="Unassembled WGS sequence"/>
</dbReference>
<name>A0AAD3CT79_9STRA</name>
<organism evidence="3 4">
    <name type="scientific">Chaetoceros tenuissimus</name>
    <dbReference type="NCBI Taxonomy" id="426638"/>
    <lineage>
        <taxon>Eukaryota</taxon>
        <taxon>Sar</taxon>
        <taxon>Stramenopiles</taxon>
        <taxon>Ochrophyta</taxon>
        <taxon>Bacillariophyta</taxon>
        <taxon>Coscinodiscophyceae</taxon>
        <taxon>Chaetocerotophycidae</taxon>
        <taxon>Chaetocerotales</taxon>
        <taxon>Chaetocerotaceae</taxon>
        <taxon>Chaetoceros</taxon>
    </lineage>
</organism>
<dbReference type="AlphaFoldDB" id="A0AAD3CT79"/>
<gene>
    <name evidence="3" type="ORF">CTEN210_07257</name>
</gene>
<evidence type="ECO:0000256" key="1">
    <source>
        <dbReference type="SAM" id="Coils"/>
    </source>
</evidence>
<evidence type="ECO:0000256" key="2">
    <source>
        <dbReference type="SAM" id="SignalP"/>
    </source>
</evidence>